<evidence type="ECO:0000259" key="13">
    <source>
        <dbReference type="PROSITE" id="PS50259"/>
    </source>
</evidence>
<evidence type="ECO:0000256" key="2">
    <source>
        <dbReference type="ARBA" id="ARBA00022475"/>
    </source>
</evidence>
<dbReference type="GO" id="GO:0007214">
    <property type="term" value="P:gamma-aminobutyric acid signaling pathway"/>
    <property type="evidence" value="ECO:0000318"/>
    <property type="project" value="GO_Central"/>
</dbReference>
<dbReference type="InterPro" id="IPR002455">
    <property type="entry name" value="GPCR3_GABA-B"/>
</dbReference>
<feature type="domain" description="G-protein coupled receptors family 3 profile" evidence="13">
    <location>
        <begin position="322"/>
        <end position="593"/>
    </location>
</feature>
<protein>
    <recommendedName>
        <fullName evidence="11">Gamma-aminobutyric acid type B receptor subunit 2</fullName>
    </recommendedName>
</protein>
<keyword evidence="4" id="KW-0732">Signal</keyword>
<dbReference type="SUPFAM" id="SSF53822">
    <property type="entry name" value="Periplasmic binding protein-like I"/>
    <property type="match status" value="1"/>
</dbReference>
<dbReference type="EMBL" id="DS985244">
    <property type="protein sequence ID" value="EDV25650.1"/>
    <property type="molecule type" value="Genomic_DNA"/>
</dbReference>
<feature type="transmembrane region" description="Helical" evidence="12">
    <location>
        <begin position="569"/>
        <end position="589"/>
    </location>
</feature>
<feature type="transmembrane region" description="Helical" evidence="12">
    <location>
        <begin position="542"/>
        <end position="563"/>
    </location>
</feature>
<evidence type="ECO:0000256" key="9">
    <source>
        <dbReference type="ARBA" id="ARBA00023180"/>
    </source>
</evidence>
<organism evidence="14 15">
    <name type="scientific">Trichoplax adhaerens</name>
    <name type="common">Trichoplax reptans</name>
    <dbReference type="NCBI Taxonomy" id="10228"/>
    <lineage>
        <taxon>Eukaryota</taxon>
        <taxon>Metazoa</taxon>
        <taxon>Placozoa</taxon>
        <taxon>Uniplacotomia</taxon>
        <taxon>Trichoplacea</taxon>
        <taxon>Trichoplacidae</taxon>
        <taxon>Trichoplax</taxon>
    </lineage>
</organism>
<dbReference type="Proteomes" id="UP000009022">
    <property type="component" value="Unassembled WGS sequence"/>
</dbReference>
<comment type="subcellular location">
    <subcellularLocation>
        <location evidence="1">Cell membrane</location>
        <topology evidence="1">Multi-pass membrane protein</topology>
    </subcellularLocation>
</comment>
<dbReference type="Pfam" id="PF01094">
    <property type="entry name" value="ANF_receptor"/>
    <property type="match status" value="1"/>
</dbReference>
<evidence type="ECO:0000256" key="1">
    <source>
        <dbReference type="ARBA" id="ARBA00004651"/>
    </source>
</evidence>
<dbReference type="PANTHER" id="PTHR10519:SF74">
    <property type="entry name" value="GAMMA-AMINOBUTYRIC ACID TYPE B RECEPTOR SUBUNIT 2"/>
    <property type="match status" value="1"/>
</dbReference>
<feature type="transmembrane region" description="Helical" evidence="12">
    <location>
        <begin position="396"/>
        <end position="415"/>
    </location>
</feature>
<gene>
    <name evidence="14" type="ORF">TRIADDRAFT_24350</name>
</gene>
<keyword evidence="6" id="KW-0297">G-protein coupled receptor</keyword>
<keyword evidence="15" id="KW-1185">Reference proteome</keyword>
<dbReference type="FunFam" id="3.40.50.2300:FF:000063">
    <property type="entry name" value="Gamma-aminobutyric acid type B receptor subunit"/>
    <property type="match status" value="1"/>
</dbReference>
<dbReference type="RefSeq" id="XP_002111683.1">
    <property type="nucleotide sequence ID" value="XM_002111647.1"/>
</dbReference>
<feature type="transmembrane region" description="Helical" evidence="12">
    <location>
        <begin position="502"/>
        <end position="522"/>
    </location>
</feature>
<dbReference type="PROSITE" id="PS50259">
    <property type="entry name" value="G_PROTEIN_RECEP_F3_4"/>
    <property type="match status" value="1"/>
</dbReference>
<evidence type="ECO:0000256" key="6">
    <source>
        <dbReference type="ARBA" id="ARBA00023040"/>
    </source>
</evidence>
<feature type="transmembrane region" description="Helical" evidence="12">
    <location>
        <begin position="436"/>
        <end position="457"/>
    </location>
</feature>
<reference evidence="14 15" key="1">
    <citation type="journal article" date="2008" name="Nature">
        <title>The Trichoplax genome and the nature of placozoans.</title>
        <authorList>
            <person name="Srivastava M."/>
            <person name="Begovic E."/>
            <person name="Chapman J."/>
            <person name="Putnam N.H."/>
            <person name="Hellsten U."/>
            <person name="Kawashima T."/>
            <person name="Kuo A."/>
            <person name="Mitros T."/>
            <person name="Salamov A."/>
            <person name="Carpenter M.L."/>
            <person name="Signorovitch A.Y."/>
            <person name="Moreno M.A."/>
            <person name="Kamm K."/>
            <person name="Grimwood J."/>
            <person name="Schmutz J."/>
            <person name="Shapiro H."/>
            <person name="Grigoriev I.V."/>
            <person name="Buss L.W."/>
            <person name="Schierwater B."/>
            <person name="Dellaporta S.L."/>
            <person name="Rokhsar D.S."/>
        </authorList>
    </citation>
    <scope>NUCLEOTIDE SEQUENCE [LARGE SCALE GENOMIC DNA]</scope>
    <source>
        <strain evidence="14 15">Grell-BS-1999</strain>
    </source>
</reference>
<sequence length="593" mass="67442">VSYAASSPALSDRNKYSSFYRLYPSESSFNAPRLALVKYFEWKTVATIHQTADVFSLSMKEMIESFQSNNITVLASEQISDDQDPANKDARIILLSSYEDLARKIVCSATRNGLMTLKHVWFFMGWYSDNWWSVADPNVECSPQEMRDAMGNITAFSFSSIITEYFFQSASTFQSIYDKEAYKLYNRSGWNTAGFAWDAFWTIAFALDGAEKQLSRQSPPAHLYQFDYNNTLIGDTIHDNLKATNFLGVTGKVQFSEKGERIMTSTIQQYQDGRFVLIAMYEPTDNRLQRIPDSRITWPNNGSKPVDSVYIQIQDKEVSQPLFFSVVLILIACVAMAIFFLNINIRYRHVRFIKMSSPNMNNLIILGSVTTYIGVLIFGMDFVPLKEYQSLCKARIWLISLGFSFAFGAMFFKTWRVHKIFANLTAKKVAIRDSQLLLRVGVLIVIDVTVLLVWELIDPLQKLIIYPKGIAIDNFFYEQPLPGNSDVLIRERLKTCRCQREVIWIAIIVSYKGLLLLFGLFLAWETRKVAINALNDSKNIGLCVYAVAATCAVITPIVLTTGHLPNVQYAFFALAIIFCATINLLVVFLPKVN</sequence>
<evidence type="ECO:0000256" key="8">
    <source>
        <dbReference type="ARBA" id="ARBA00023170"/>
    </source>
</evidence>
<dbReference type="CTD" id="6753394"/>
<dbReference type="GeneID" id="6753394"/>
<dbReference type="PhylomeDB" id="B3RTK9"/>
<evidence type="ECO:0000256" key="4">
    <source>
        <dbReference type="ARBA" id="ARBA00022729"/>
    </source>
</evidence>
<dbReference type="AlphaFoldDB" id="B3RTK9"/>
<dbReference type="InterPro" id="IPR017978">
    <property type="entry name" value="GPCR_3_C"/>
</dbReference>
<dbReference type="KEGG" id="tad:TRIADDRAFT_24350"/>
<evidence type="ECO:0000256" key="11">
    <source>
        <dbReference type="ARBA" id="ARBA00073785"/>
    </source>
</evidence>
<dbReference type="InParanoid" id="B3RTK9"/>
<feature type="transmembrane region" description="Helical" evidence="12">
    <location>
        <begin position="363"/>
        <end position="384"/>
    </location>
</feature>
<feature type="non-terminal residue" evidence="14">
    <location>
        <position position="1"/>
    </location>
</feature>
<dbReference type="STRING" id="10228.B3RTK9"/>
<keyword evidence="9" id="KW-0325">Glycoprotein</keyword>
<dbReference type="PRINTS" id="PR01176">
    <property type="entry name" value="GABABRECEPTR"/>
</dbReference>
<dbReference type="PANTHER" id="PTHR10519">
    <property type="entry name" value="GABA-B RECEPTOR"/>
    <property type="match status" value="1"/>
</dbReference>
<dbReference type="GO" id="GO:0038039">
    <property type="term" value="C:G protein-coupled receptor heterodimeric complex"/>
    <property type="evidence" value="ECO:0000318"/>
    <property type="project" value="GO_Central"/>
</dbReference>
<dbReference type="eggNOG" id="KOG1055">
    <property type="taxonomic scope" value="Eukaryota"/>
</dbReference>
<keyword evidence="10" id="KW-0807">Transducer</keyword>
<keyword evidence="7 12" id="KW-0472">Membrane</keyword>
<dbReference type="InterPro" id="IPR001828">
    <property type="entry name" value="ANF_lig-bd_rcpt"/>
</dbReference>
<evidence type="ECO:0000256" key="7">
    <source>
        <dbReference type="ARBA" id="ARBA00023136"/>
    </source>
</evidence>
<dbReference type="CDD" id="cd06366">
    <property type="entry name" value="PBP1_GABAb_receptor"/>
    <property type="match status" value="1"/>
</dbReference>
<feature type="transmembrane region" description="Helical" evidence="12">
    <location>
        <begin position="322"/>
        <end position="343"/>
    </location>
</feature>
<dbReference type="InterPro" id="IPR028082">
    <property type="entry name" value="Peripla_BP_I"/>
</dbReference>
<keyword evidence="8" id="KW-0675">Receptor</keyword>
<dbReference type="Pfam" id="PF00003">
    <property type="entry name" value="7tm_3"/>
    <property type="match status" value="1"/>
</dbReference>
<evidence type="ECO:0000313" key="15">
    <source>
        <dbReference type="Proteomes" id="UP000009022"/>
    </source>
</evidence>
<evidence type="ECO:0000256" key="5">
    <source>
        <dbReference type="ARBA" id="ARBA00022989"/>
    </source>
</evidence>
<keyword evidence="2" id="KW-1003">Cell membrane</keyword>
<dbReference type="HOGENOM" id="CLU_005240_3_1_1"/>
<dbReference type="Gene3D" id="3.40.50.2300">
    <property type="match status" value="1"/>
</dbReference>
<dbReference type="OMA" id="YYLYWSI"/>
<keyword evidence="5 12" id="KW-1133">Transmembrane helix</keyword>
<proteinExistence type="predicted"/>
<dbReference type="OrthoDB" id="16403at2759"/>
<evidence type="ECO:0000256" key="12">
    <source>
        <dbReference type="SAM" id="Phobius"/>
    </source>
</evidence>
<keyword evidence="3 12" id="KW-0812">Transmembrane</keyword>
<dbReference type="PRINTS" id="PR01177">
    <property type="entry name" value="GABAB1RECPTR"/>
</dbReference>
<name>B3RTK9_TRIAD</name>
<accession>B3RTK9</accession>
<dbReference type="GO" id="GO:0004965">
    <property type="term" value="F:G protein-coupled GABA receptor activity"/>
    <property type="evidence" value="ECO:0000318"/>
    <property type="project" value="GO_Central"/>
</dbReference>
<evidence type="ECO:0000256" key="10">
    <source>
        <dbReference type="ARBA" id="ARBA00023224"/>
    </source>
</evidence>
<evidence type="ECO:0000313" key="14">
    <source>
        <dbReference type="EMBL" id="EDV25650.1"/>
    </source>
</evidence>
<evidence type="ECO:0000256" key="3">
    <source>
        <dbReference type="ARBA" id="ARBA00022692"/>
    </source>
</evidence>